<dbReference type="AlphaFoldDB" id="A0A922M2M0"/>
<name>A0A922M2M0_SPOEX</name>
<organism evidence="1 2">
    <name type="scientific">Spodoptera exigua</name>
    <name type="common">Beet armyworm</name>
    <name type="synonym">Noctua fulgens</name>
    <dbReference type="NCBI Taxonomy" id="7107"/>
    <lineage>
        <taxon>Eukaryota</taxon>
        <taxon>Metazoa</taxon>
        <taxon>Ecdysozoa</taxon>
        <taxon>Arthropoda</taxon>
        <taxon>Hexapoda</taxon>
        <taxon>Insecta</taxon>
        <taxon>Pterygota</taxon>
        <taxon>Neoptera</taxon>
        <taxon>Endopterygota</taxon>
        <taxon>Lepidoptera</taxon>
        <taxon>Glossata</taxon>
        <taxon>Ditrysia</taxon>
        <taxon>Noctuoidea</taxon>
        <taxon>Noctuidae</taxon>
        <taxon>Amphipyrinae</taxon>
        <taxon>Spodoptera</taxon>
    </lineage>
</organism>
<accession>A0A922M2M0</accession>
<proteinExistence type="predicted"/>
<sequence length="157" mass="18777">MEILKYVLFLQELGTEIIEANDFGDQLRKNIALDQNIKQKALQLLEGKGLKNKVWLYLRKELHEAVKNIAKITKYKNQHWYDNLRNLYINTEDKTLLELLLHVTVLRLFTLIEDGTKNGLEDNYILYMKKNKKEAKRTLDEMIFVMQILDEYNKFVR</sequence>
<reference evidence="1" key="1">
    <citation type="journal article" date="2021" name="G3 (Bethesda)">
        <title>Genome and transcriptome analysis of the beet armyworm Spodoptera exigua reveals targets for pest control. .</title>
        <authorList>
            <person name="Simon S."/>
            <person name="Breeschoten T."/>
            <person name="Jansen H.J."/>
            <person name="Dirks R.P."/>
            <person name="Schranz M.E."/>
            <person name="Ros V.I.D."/>
        </authorList>
    </citation>
    <scope>NUCLEOTIDE SEQUENCE</scope>
    <source>
        <strain evidence="1">TB_SE_WUR_2020</strain>
    </source>
</reference>
<dbReference type="Proteomes" id="UP000814243">
    <property type="component" value="Unassembled WGS sequence"/>
</dbReference>
<evidence type="ECO:0000313" key="1">
    <source>
        <dbReference type="EMBL" id="KAH9629171.1"/>
    </source>
</evidence>
<dbReference type="EMBL" id="JACEFF010000874">
    <property type="protein sequence ID" value="KAH9629171.1"/>
    <property type="molecule type" value="Genomic_DNA"/>
</dbReference>
<comment type="caution">
    <text evidence="1">The sequence shown here is derived from an EMBL/GenBank/DDBJ whole genome shotgun (WGS) entry which is preliminary data.</text>
</comment>
<evidence type="ECO:0000313" key="2">
    <source>
        <dbReference type="Proteomes" id="UP000814243"/>
    </source>
</evidence>
<gene>
    <name evidence="1" type="ORF">HF086_006758</name>
</gene>
<protein>
    <submittedName>
        <fullName evidence="1">Uncharacterized protein</fullName>
    </submittedName>
</protein>